<evidence type="ECO:0000256" key="3">
    <source>
        <dbReference type="ARBA" id="ARBA00022842"/>
    </source>
</evidence>
<protein>
    <submittedName>
        <fullName evidence="7">Citrate lyase subunit beta/citryl-CoA lyase</fullName>
    </submittedName>
</protein>
<reference evidence="7 8" key="1">
    <citation type="submission" date="2018-07" db="EMBL/GenBank/DDBJ databases">
        <title>Genomic Encyclopedia of Type Strains, Phase IV (KMG-IV): sequencing the most valuable type-strain genomes for metagenomic binning, comparative biology and taxonomic classification.</title>
        <authorList>
            <person name="Goeker M."/>
        </authorList>
    </citation>
    <scope>NUCLEOTIDE SEQUENCE [LARGE SCALE GENOMIC DNA]</scope>
    <source>
        <strain evidence="7 8">DSM 21352</strain>
    </source>
</reference>
<evidence type="ECO:0000313" key="8">
    <source>
        <dbReference type="Proteomes" id="UP000255265"/>
    </source>
</evidence>
<keyword evidence="8" id="KW-1185">Reference proteome</keyword>
<evidence type="ECO:0000259" key="6">
    <source>
        <dbReference type="Pfam" id="PF03328"/>
    </source>
</evidence>
<feature type="binding site" evidence="4">
    <location>
        <position position="118"/>
    </location>
    <ligand>
        <name>substrate</name>
    </ligand>
</feature>
<evidence type="ECO:0000313" key="7">
    <source>
        <dbReference type="EMBL" id="RDI22643.1"/>
    </source>
</evidence>
<evidence type="ECO:0000256" key="5">
    <source>
        <dbReference type="PIRSR" id="PIRSR015582-2"/>
    </source>
</evidence>
<organism evidence="7 8">
    <name type="scientific">Pseudacidovorax intermedius</name>
    <dbReference type="NCBI Taxonomy" id="433924"/>
    <lineage>
        <taxon>Bacteria</taxon>
        <taxon>Pseudomonadati</taxon>
        <taxon>Pseudomonadota</taxon>
        <taxon>Betaproteobacteria</taxon>
        <taxon>Burkholderiales</taxon>
        <taxon>Comamonadaceae</taxon>
        <taxon>Pseudacidovorax</taxon>
    </lineage>
</organism>
<evidence type="ECO:0000256" key="2">
    <source>
        <dbReference type="ARBA" id="ARBA00022723"/>
    </source>
</evidence>
<feature type="binding site" evidence="5">
    <location>
        <position position="144"/>
    </location>
    <ligand>
        <name>Mg(2+)</name>
        <dbReference type="ChEBI" id="CHEBI:18420"/>
    </ligand>
</feature>
<gene>
    <name evidence="7" type="ORF">DFR41_10746</name>
</gene>
<dbReference type="GO" id="GO:0016829">
    <property type="term" value="F:lyase activity"/>
    <property type="evidence" value="ECO:0007669"/>
    <property type="project" value="UniProtKB-KW"/>
</dbReference>
<dbReference type="Gene3D" id="3.20.20.60">
    <property type="entry name" value="Phosphoenolpyruvate-binding domains"/>
    <property type="match status" value="1"/>
</dbReference>
<sequence length="276" mass="28991">MAAPHRPPRSYLFVPGDRPERFAKAWDSDADAVILDLEDAVAPHDKDAARAAVAGWLSAERPVWVRINACDTAAFAGDLQLIGRPGLAGLMVPKAEVLPPALLAAATAADCPLLALVETARGIALAQEIARAPGVARLAFGSIDFQADLGIESEEGLLPFRSMLVLASRLAGLPPPVDGVCTALDDATVLDADSRRSRALGFGGRLCIHPKQVGTVHAAWAPTPAEQAWARRVVEAMAASGGSAVRVDGRMVDQPVLIRARQWLDAADTGRRARGG</sequence>
<dbReference type="InterPro" id="IPR011206">
    <property type="entry name" value="Citrate_lyase_beta/mcl1/mcl2"/>
</dbReference>
<proteinExistence type="predicted"/>
<dbReference type="EMBL" id="QQAV01000007">
    <property type="protein sequence ID" value="RDI22643.1"/>
    <property type="molecule type" value="Genomic_DNA"/>
</dbReference>
<evidence type="ECO:0000256" key="1">
    <source>
        <dbReference type="ARBA" id="ARBA00001946"/>
    </source>
</evidence>
<dbReference type="Pfam" id="PF03328">
    <property type="entry name" value="HpcH_HpaI"/>
    <property type="match status" value="1"/>
</dbReference>
<dbReference type="InterPro" id="IPR040442">
    <property type="entry name" value="Pyrv_kinase-like_dom_sf"/>
</dbReference>
<comment type="caution">
    <text evidence="7">The sequence shown here is derived from an EMBL/GenBank/DDBJ whole genome shotgun (WGS) entry which is preliminary data.</text>
</comment>
<dbReference type="PANTHER" id="PTHR32308">
    <property type="entry name" value="LYASE BETA SUBUNIT, PUTATIVE (AFU_ORTHOLOGUE AFUA_4G13030)-RELATED"/>
    <property type="match status" value="1"/>
</dbReference>
<dbReference type="OrthoDB" id="348111at2"/>
<keyword evidence="3 5" id="KW-0460">Magnesium</keyword>
<dbReference type="PANTHER" id="PTHR32308:SF10">
    <property type="entry name" value="CITRATE LYASE SUBUNIT BETA"/>
    <property type="match status" value="1"/>
</dbReference>
<dbReference type="RefSeq" id="WP_114803646.1">
    <property type="nucleotide sequence ID" value="NZ_QQAV01000007.1"/>
</dbReference>
<name>A0A370FB25_9BURK</name>
<dbReference type="InterPro" id="IPR005000">
    <property type="entry name" value="Aldolase/citrate-lyase_domain"/>
</dbReference>
<comment type="cofactor">
    <cofactor evidence="1">
        <name>Mg(2+)</name>
        <dbReference type="ChEBI" id="CHEBI:18420"/>
    </cofactor>
</comment>
<keyword evidence="2 5" id="KW-0479">Metal-binding</keyword>
<dbReference type="Proteomes" id="UP000255265">
    <property type="component" value="Unassembled WGS sequence"/>
</dbReference>
<keyword evidence="7" id="KW-0456">Lyase</keyword>
<dbReference type="InterPro" id="IPR015813">
    <property type="entry name" value="Pyrv/PenolPyrv_kinase-like_dom"/>
</dbReference>
<dbReference type="AlphaFoldDB" id="A0A370FB25"/>
<dbReference type="PIRSF" id="PIRSF015582">
    <property type="entry name" value="Cit_lyase_B"/>
    <property type="match status" value="1"/>
</dbReference>
<evidence type="ECO:0000256" key="4">
    <source>
        <dbReference type="PIRSR" id="PIRSR015582-1"/>
    </source>
</evidence>
<dbReference type="GO" id="GO:0006107">
    <property type="term" value="P:oxaloacetate metabolic process"/>
    <property type="evidence" value="ECO:0007669"/>
    <property type="project" value="TreeGrafter"/>
</dbReference>
<feature type="binding site" evidence="4">
    <location>
        <position position="66"/>
    </location>
    <ligand>
        <name>substrate</name>
    </ligand>
</feature>
<feature type="domain" description="HpcH/HpaI aldolase/citrate lyase" evidence="6">
    <location>
        <begin position="9"/>
        <end position="210"/>
    </location>
</feature>
<dbReference type="GO" id="GO:0000287">
    <property type="term" value="F:magnesium ion binding"/>
    <property type="evidence" value="ECO:0007669"/>
    <property type="project" value="TreeGrafter"/>
</dbReference>
<feature type="binding site" evidence="5">
    <location>
        <position position="118"/>
    </location>
    <ligand>
        <name>Mg(2+)</name>
        <dbReference type="ChEBI" id="CHEBI:18420"/>
    </ligand>
</feature>
<accession>A0A370FB25</accession>
<dbReference type="SUPFAM" id="SSF51621">
    <property type="entry name" value="Phosphoenolpyruvate/pyruvate domain"/>
    <property type="match status" value="1"/>
</dbReference>